<feature type="transmembrane region" description="Helical" evidence="6">
    <location>
        <begin position="294"/>
        <end position="315"/>
    </location>
</feature>
<keyword evidence="2 6" id="KW-0813">Transport</keyword>
<feature type="transmembrane region" description="Helical" evidence="6">
    <location>
        <begin position="127"/>
        <end position="146"/>
    </location>
</feature>
<proteinExistence type="inferred from homology"/>
<dbReference type="RefSeq" id="XP_052119090.1">
    <property type="nucleotide sequence ID" value="XM_052263130.1"/>
</dbReference>
<feature type="transmembrane region" description="Helical" evidence="6">
    <location>
        <begin position="167"/>
        <end position="186"/>
    </location>
</feature>
<keyword evidence="7" id="KW-1185">Reference proteome</keyword>
<evidence type="ECO:0000256" key="4">
    <source>
        <dbReference type="ARBA" id="ARBA00022989"/>
    </source>
</evidence>
<evidence type="ECO:0000256" key="1">
    <source>
        <dbReference type="ARBA" id="ARBA00006213"/>
    </source>
</evidence>
<feature type="transmembrane region" description="Helical" evidence="6">
    <location>
        <begin position="225"/>
        <end position="243"/>
    </location>
</feature>
<dbReference type="GO" id="GO:0005345">
    <property type="term" value="F:purine nucleobase transmembrane transporter activity"/>
    <property type="evidence" value="ECO:0007669"/>
    <property type="project" value="UniProtKB-UniRule"/>
</dbReference>
<dbReference type="PANTHER" id="PTHR31376:SF17">
    <property type="entry name" value="PURINE PERMEASE 21-RELATED"/>
    <property type="match status" value="1"/>
</dbReference>
<keyword evidence="3 6" id="KW-0812">Transmembrane</keyword>
<keyword evidence="5 6" id="KW-0472">Membrane</keyword>
<evidence type="ECO:0000313" key="8">
    <source>
        <dbReference type="RefSeq" id="XP_052119090.1"/>
    </source>
</evidence>
<reference evidence="8" key="2">
    <citation type="submission" date="2025-08" db="UniProtKB">
        <authorList>
            <consortium name="RefSeq"/>
        </authorList>
    </citation>
    <scope>IDENTIFICATION</scope>
    <source>
        <tissue evidence="8">Whole plant</tissue>
    </source>
</reference>
<feature type="transmembrane region" description="Helical" evidence="6">
    <location>
        <begin position="192"/>
        <end position="213"/>
    </location>
</feature>
<dbReference type="KEGG" id="adu:107495225"/>
<feature type="transmembrane region" description="Helical" evidence="6">
    <location>
        <begin position="258"/>
        <end position="282"/>
    </location>
</feature>
<evidence type="ECO:0000256" key="2">
    <source>
        <dbReference type="ARBA" id="ARBA00022448"/>
    </source>
</evidence>
<feature type="transmembrane region" description="Helical" evidence="6">
    <location>
        <begin position="365"/>
        <end position="386"/>
    </location>
</feature>
<evidence type="ECO:0000313" key="7">
    <source>
        <dbReference type="Proteomes" id="UP000515211"/>
    </source>
</evidence>
<feature type="transmembrane region" description="Helical" evidence="6">
    <location>
        <begin position="335"/>
        <end position="358"/>
    </location>
</feature>
<evidence type="ECO:0000256" key="3">
    <source>
        <dbReference type="ARBA" id="ARBA00022692"/>
    </source>
</evidence>
<name>A0A9C6WV05_ARADU</name>
<comment type="similarity">
    <text evidence="1 6">Belongs to the purine permeases (TC 2.A.7.14) family.</text>
</comment>
<dbReference type="GO" id="GO:0016020">
    <property type="term" value="C:membrane"/>
    <property type="evidence" value="ECO:0007669"/>
    <property type="project" value="UniProtKB-SubCell"/>
</dbReference>
<reference evidence="7" key="1">
    <citation type="journal article" date="2016" name="Nat. Genet.">
        <title>The genome sequences of Arachis duranensis and Arachis ipaensis, the diploid ancestors of cultivated peanut.</title>
        <authorList>
            <person name="Bertioli D.J."/>
            <person name="Cannon S.B."/>
            <person name="Froenicke L."/>
            <person name="Huang G."/>
            <person name="Farmer A.D."/>
            <person name="Cannon E.K."/>
            <person name="Liu X."/>
            <person name="Gao D."/>
            <person name="Clevenger J."/>
            <person name="Dash S."/>
            <person name="Ren L."/>
            <person name="Moretzsohn M.C."/>
            <person name="Shirasawa K."/>
            <person name="Huang W."/>
            <person name="Vidigal B."/>
            <person name="Abernathy B."/>
            <person name="Chu Y."/>
            <person name="Niederhuth C.E."/>
            <person name="Umale P."/>
            <person name="Araujo A.C."/>
            <person name="Kozik A."/>
            <person name="Kim K.D."/>
            <person name="Burow M.D."/>
            <person name="Varshney R.K."/>
            <person name="Wang X."/>
            <person name="Zhang X."/>
            <person name="Barkley N."/>
            <person name="Guimaraes P.M."/>
            <person name="Isobe S."/>
            <person name="Guo B."/>
            <person name="Liao B."/>
            <person name="Stalker H.T."/>
            <person name="Schmitz R.J."/>
            <person name="Scheffler B.E."/>
            <person name="Leal-Bertioli S.C."/>
            <person name="Xun X."/>
            <person name="Jackson S.A."/>
            <person name="Michelmore R."/>
            <person name="Ozias-Akins P."/>
        </authorList>
    </citation>
    <scope>NUCLEOTIDE SEQUENCE [LARGE SCALE GENOMIC DNA]</scope>
    <source>
        <strain evidence="7">cv. V14167</strain>
    </source>
</reference>
<dbReference type="GeneID" id="107495225"/>
<keyword evidence="4 6" id="KW-1133">Transmembrane helix</keyword>
<evidence type="ECO:0000256" key="6">
    <source>
        <dbReference type="RuleBase" id="RU368015"/>
    </source>
</evidence>
<accession>A0A9C6WV05</accession>
<evidence type="ECO:0000256" key="5">
    <source>
        <dbReference type="ARBA" id="ARBA00023136"/>
    </source>
</evidence>
<dbReference type="PANTHER" id="PTHR31376">
    <property type="entry name" value="OS09G0467300 PROTEIN-RELATED"/>
    <property type="match status" value="1"/>
</dbReference>
<feature type="transmembrane region" description="Helical" evidence="6">
    <location>
        <begin position="94"/>
        <end position="115"/>
    </location>
</feature>
<dbReference type="AlphaFoldDB" id="A0A9C6WV05"/>
<sequence>MARSATQYPKRQNRILSAVVMIDEGQQDGATMVMEFQGRTTSMAIQARVSGYAISVLKKKMANGWDKVSKETKPMEDNSFAPTTNKSQRRNYRWLLLSLYAVLVISCQTIATILGRLYYEKHGKSKWIGTLVQVGGFPILLPYYCISSSTPKDNHNINVLHSEPSTIMLAIIYVTLGIVESLACYLDSMGLAYLPLSTFALVTSSRLVFNAFFSFFLNSMKFTPYILNSLVLLTISTTLTAFQPESAPFSTGNPRRHYVVGVIATIAGSVAYGFYLSLIQLAFVKVLKRNTMRVLIDVTIYGSFISTCITLVGLFGSGEWTKLHEDMEGYEMGKASYLLTLAFTAISWQLFHVGCLGLIFEVSSLFSNAISVLNVPVVPILAVLIFHDKMHGIKAVTLALAIWGIISYFYHTFVDHHDRNSNTISRNSADHLLKSSPLQENNA</sequence>
<dbReference type="InterPro" id="IPR030182">
    <property type="entry name" value="PUP_plant"/>
</dbReference>
<feature type="transmembrane region" description="Helical" evidence="6">
    <location>
        <begin position="392"/>
        <end position="410"/>
    </location>
</feature>
<comment type="subcellular location">
    <subcellularLocation>
        <location evidence="6">Membrane</location>
        <topology evidence="6">Multi-pass membrane protein</topology>
    </subcellularLocation>
</comment>
<gene>
    <name evidence="8" type="primary">LOC107495225</name>
</gene>
<dbReference type="GO" id="GO:0015211">
    <property type="term" value="F:purine nucleoside transmembrane transporter activity"/>
    <property type="evidence" value="ECO:0007669"/>
    <property type="project" value="UniProtKB-UniRule"/>
</dbReference>
<dbReference type="Pfam" id="PF16913">
    <property type="entry name" value="PUNUT"/>
    <property type="match status" value="1"/>
</dbReference>
<protein>
    <recommendedName>
        <fullName evidence="6">Probable purine permease</fullName>
    </recommendedName>
</protein>
<organism evidence="7 8">
    <name type="scientific">Arachis duranensis</name>
    <name type="common">Wild peanut</name>
    <dbReference type="NCBI Taxonomy" id="130453"/>
    <lineage>
        <taxon>Eukaryota</taxon>
        <taxon>Viridiplantae</taxon>
        <taxon>Streptophyta</taxon>
        <taxon>Embryophyta</taxon>
        <taxon>Tracheophyta</taxon>
        <taxon>Spermatophyta</taxon>
        <taxon>Magnoliopsida</taxon>
        <taxon>eudicotyledons</taxon>
        <taxon>Gunneridae</taxon>
        <taxon>Pentapetalae</taxon>
        <taxon>rosids</taxon>
        <taxon>fabids</taxon>
        <taxon>Fabales</taxon>
        <taxon>Fabaceae</taxon>
        <taxon>Papilionoideae</taxon>
        <taxon>50 kb inversion clade</taxon>
        <taxon>dalbergioids sensu lato</taxon>
        <taxon>Dalbergieae</taxon>
        <taxon>Pterocarpus clade</taxon>
        <taxon>Arachis</taxon>
    </lineage>
</organism>
<dbReference type="Proteomes" id="UP000515211">
    <property type="component" value="Chromosome 6"/>
</dbReference>